<organism evidence="1 2">
    <name type="scientific">Mycena metata</name>
    <dbReference type="NCBI Taxonomy" id="1033252"/>
    <lineage>
        <taxon>Eukaryota</taxon>
        <taxon>Fungi</taxon>
        <taxon>Dikarya</taxon>
        <taxon>Basidiomycota</taxon>
        <taxon>Agaricomycotina</taxon>
        <taxon>Agaricomycetes</taxon>
        <taxon>Agaricomycetidae</taxon>
        <taxon>Agaricales</taxon>
        <taxon>Marasmiineae</taxon>
        <taxon>Mycenaceae</taxon>
        <taxon>Mycena</taxon>
    </lineage>
</organism>
<dbReference type="EMBL" id="JARKIB010000357">
    <property type="protein sequence ID" value="KAJ7712793.1"/>
    <property type="molecule type" value="Genomic_DNA"/>
</dbReference>
<evidence type="ECO:0000313" key="1">
    <source>
        <dbReference type="EMBL" id="KAJ7712793.1"/>
    </source>
</evidence>
<protein>
    <submittedName>
        <fullName evidence="1">Uncharacterized protein</fullName>
    </submittedName>
</protein>
<reference evidence="1" key="1">
    <citation type="submission" date="2023-03" db="EMBL/GenBank/DDBJ databases">
        <title>Massive genome expansion in bonnet fungi (Mycena s.s.) driven by repeated elements and novel gene families across ecological guilds.</title>
        <authorList>
            <consortium name="Lawrence Berkeley National Laboratory"/>
            <person name="Harder C.B."/>
            <person name="Miyauchi S."/>
            <person name="Viragh M."/>
            <person name="Kuo A."/>
            <person name="Thoen E."/>
            <person name="Andreopoulos B."/>
            <person name="Lu D."/>
            <person name="Skrede I."/>
            <person name="Drula E."/>
            <person name="Henrissat B."/>
            <person name="Morin E."/>
            <person name="Kohler A."/>
            <person name="Barry K."/>
            <person name="LaButti K."/>
            <person name="Morin E."/>
            <person name="Salamov A."/>
            <person name="Lipzen A."/>
            <person name="Mereny Z."/>
            <person name="Hegedus B."/>
            <person name="Baldrian P."/>
            <person name="Stursova M."/>
            <person name="Weitz H."/>
            <person name="Taylor A."/>
            <person name="Grigoriev I.V."/>
            <person name="Nagy L.G."/>
            <person name="Martin F."/>
            <person name="Kauserud H."/>
        </authorList>
    </citation>
    <scope>NUCLEOTIDE SEQUENCE</scope>
    <source>
        <strain evidence="1">CBHHK182m</strain>
    </source>
</reference>
<gene>
    <name evidence="1" type="ORF">B0H16DRAFT_1479106</name>
</gene>
<dbReference type="AlphaFoldDB" id="A0AAD7MDS6"/>
<sequence>MSVGRVSLRSCGRVQLARVYGEGWEKLAAYAKAHARGIRILGRRGWGWGCNASHDGEEGVYAGTDYGGEGGGGSVHRTATLGRSVSRRARWYAGAHTPCSQDEPSPYAPRATLVIRPSLCSFLPSAGCWKCANGRARKKQDLRHAAYGESAVMRQLYSDNGRATLPAAPLVVGSSEKKGVLDIIDIGVDVEGSAPRKTVRKQARQRSKQWAWA</sequence>
<accession>A0AAD7MDS6</accession>
<dbReference type="Proteomes" id="UP001215598">
    <property type="component" value="Unassembled WGS sequence"/>
</dbReference>
<evidence type="ECO:0000313" key="2">
    <source>
        <dbReference type="Proteomes" id="UP001215598"/>
    </source>
</evidence>
<keyword evidence="2" id="KW-1185">Reference proteome</keyword>
<proteinExistence type="predicted"/>
<comment type="caution">
    <text evidence="1">The sequence shown here is derived from an EMBL/GenBank/DDBJ whole genome shotgun (WGS) entry which is preliminary data.</text>
</comment>
<name>A0AAD7MDS6_9AGAR</name>